<dbReference type="PANTHER" id="PTHR35147:SF2">
    <property type="entry name" value="CHEMORECEPTOR GLUTAMINE DEAMIDASE CHED-RELATED"/>
    <property type="match status" value="1"/>
</dbReference>
<dbReference type="Proteomes" id="UP000598488">
    <property type="component" value="Unassembled WGS sequence"/>
</dbReference>
<gene>
    <name evidence="3 4" type="primary">cheD</name>
    <name evidence="4" type="ORF">JHD44_04925</name>
</gene>
<dbReference type="SUPFAM" id="SSF64438">
    <property type="entry name" value="CNF1/YfiH-like putative cysteine hydrolases"/>
    <property type="match status" value="1"/>
</dbReference>
<comment type="caution">
    <text evidence="4">The sequence shown here is derived from an EMBL/GenBank/DDBJ whole genome shotgun (WGS) entry which is preliminary data.</text>
</comment>
<evidence type="ECO:0000256" key="2">
    <source>
        <dbReference type="ARBA" id="ARBA00022801"/>
    </source>
</evidence>
<dbReference type="EC" id="3.5.1.44" evidence="3"/>
<dbReference type="NCBIfam" id="NF010013">
    <property type="entry name" value="PRK13487.1"/>
    <property type="match status" value="1"/>
</dbReference>
<proteinExistence type="inferred from homology"/>
<name>A0ABS0ZAM0_9GAMM</name>
<keyword evidence="2 3" id="KW-0378">Hydrolase</keyword>
<dbReference type="HAMAP" id="MF_01440">
    <property type="entry name" value="CheD"/>
    <property type="match status" value="1"/>
</dbReference>
<dbReference type="Gene3D" id="3.30.1330.200">
    <property type="match status" value="1"/>
</dbReference>
<keyword evidence="5" id="KW-1185">Reference proteome</keyword>
<evidence type="ECO:0000256" key="1">
    <source>
        <dbReference type="ARBA" id="ARBA00022500"/>
    </source>
</evidence>
<dbReference type="CDD" id="cd16352">
    <property type="entry name" value="CheD"/>
    <property type="match status" value="1"/>
</dbReference>
<dbReference type="InterPro" id="IPR011324">
    <property type="entry name" value="Cytotoxic_necrot_fac-like_cat"/>
</dbReference>
<organism evidence="4 5">
    <name type="scientific">Marinomonas ostreistagni</name>
    <dbReference type="NCBI Taxonomy" id="359209"/>
    <lineage>
        <taxon>Bacteria</taxon>
        <taxon>Pseudomonadati</taxon>
        <taxon>Pseudomonadota</taxon>
        <taxon>Gammaproteobacteria</taxon>
        <taxon>Oceanospirillales</taxon>
        <taxon>Oceanospirillaceae</taxon>
        <taxon>Marinomonas</taxon>
    </lineage>
</organism>
<dbReference type="InterPro" id="IPR005659">
    <property type="entry name" value="Chemorcpt_Glu_NH3ase_CheD"/>
</dbReference>
<sequence>MALRDAAQEHLATKKYFDRQFETDAMKVLPGEYYATADDIMITTLLGSCVAVCLYDPVSKVGGMNHFLLPEGDPNDLLSASGRYGVYAMELLINHLVKLGGRRDRFRAKIFGGGAVIKGMTHNNVGKNNAEFIQLFLNNECIPIDASDLLDIYPRRVNFFPVSGKAMMKKLTKHYDNELIDNEIRYKKAVVESSQVDSGDIDLF</sequence>
<comment type="catalytic activity">
    <reaction evidence="3">
        <text>L-glutaminyl-[protein] + H2O = L-glutamyl-[protein] + NH4(+)</text>
        <dbReference type="Rhea" id="RHEA:16441"/>
        <dbReference type="Rhea" id="RHEA-COMP:10207"/>
        <dbReference type="Rhea" id="RHEA-COMP:10208"/>
        <dbReference type="ChEBI" id="CHEBI:15377"/>
        <dbReference type="ChEBI" id="CHEBI:28938"/>
        <dbReference type="ChEBI" id="CHEBI:29973"/>
        <dbReference type="ChEBI" id="CHEBI:30011"/>
        <dbReference type="EC" id="3.5.1.44"/>
    </reaction>
</comment>
<dbReference type="InterPro" id="IPR038592">
    <property type="entry name" value="CheD-like_sf"/>
</dbReference>
<dbReference type="PANTHER" id="PTHR35147">
    <property type="entry name" value="CHEMORECEPTOR GLUTAMINE DEAMIDASE CHED-RELATED"/>
    <property type="match status" value="1"/>
</dbReference>
<comment type="similarity">
    <text evidence="3">Belongs to the CheD family.</text>
</comment>
<comment type="function">
    <text evidence="3">Probably deamidates glutamine residues to glutamate on methyl-accepting chemotaxis receptors (MCPs), playing an important role in chemotaxis.</text>
</comment>
<reference evidence="4 5" key="1">
    <citation type="submission" date="2020-12" db="EMBL/GenBank/DDBJ databases">
        <title>Comparative genome analysis of fungal antagonists Marinomonas ostreistagni 398 and M. spartinae 468.</title>
        <authorList>
            <person name="Fields J.L."/>
            <person name="Mavrodi O.V."/>
            <person name="Biber P.D."/>
            <person name="Indest K.J."/>
            <person name="Mavrodi D.V."/>
        </authorList>
    </citation>
    <scope>NUCLEOTIDE SEQUENCE [LARGE SCALE GENOMIC DNA]</scope>
    <source>
        <strain evidence="4 5">USM7</strain>
    </source>
</reference>
<dbReference type="Pfam" id="PF03975">
    <property type="entry name" value="CheD"/>
    <property type="match status" value="1"/>
</dbReference>
<evidence type="ECO:0000256" key="3">
    <source>
        <dbReference type="HAMAP-Rule" id="MF_01440"/>
    </source>
</evidence>
<keyword evidence="1 3" id="KW-0145">Chemotaxis</keyword>
<accession>A0ABS0ZAM0</accession>
<dbReference type="EMBL" id="JAEMUH010000004">
    <property type="protein sequence ID" value="MBJ7550011.1"/>
    <property type="molecule type" value="Genomic_DNA"/>
</dbReference>
<protein>
    <recommendedName>
        <fullName evidence="3">Probable chemoreceptor glutamine deamidase CheD</fullName>
        <ecNumber evidence="3">3.5.1.44</ecNumber>
    </recommendedName>
</protein>
<evidence type="ECO:0000313" key="5">
    <source>
        <dbReference type="Proteomes" id="UP000598488"/>
    </source>
</evidence>
<evidence type="ECO:0000313" key="4">
    <source>
        <dbReference type="EMBL" id="MBJ7550011.1"/>
    </source>
</evidence>
<dbReference type="RefSeq" id="WP_199461645.1">
    <property type="nucleotide sequence ID" value="NZ_JAEMUH010000004.1"/>
</dbReference>